<dbReference type="RefSeq" id="WP_006080450.1">
    <property type="nucleotide sequence ID" value="NZ_JAUOES010000021.1"/>
</dbReference>
<proteinExistence type="predicted"/>
<dbReference type="Proteomes" id="UP001249505">
    <property type="component" value="Unassembled WGS sequence"/>
</dbReference>
<organism evidence="1 2">
    <name type="scientific">Shewanella scandinavica</name>
    <dbReference type="NCBI Taxonomy" id="3063538"/>
    <lineage>
        <taxon>Bacteria</taxon>
        <taxon>Pseudomonadati</taxon>
        <taxon>Pseudomonadota</taxon>
        <taxon>Gammaproteobacteria</taxon>
        <taxon>Alteromonadales</taxon>
        <taxon>Shewanellaceae</taxon>
        <taxon>Shewanella</taxon>
    </lineage>
</organism>
<protein>
    <submittedName>
        <fullName evidence="1">Uncharacterized protein</fullName>
    </submittedName>
</protein>
<evidence type="ECO:0000313" key="1">
    <source>
        <dbReference type="EMBL" id="MDT3281960.1"/>
    </source>
</evidence>
<evidence type="ECO:0000313" key="2">
    <source>
        <dbReference type="Proteomes" id="UP001249505"/>
    </source>
</evidence>
<reference evidence="1 2" key="1">
    <citation type="submission" date="2023-07" db="EMBL/GenBank/DDBJ databases">
        <title>Novel Shewanella species isolated from Baltic Sea sediments.</title>
        <authorList>
            <person name="Martin-Rodriguez A.J."/>
        </authorList>
    </citation>
    <scope>NUCLEOTIDE SEQUENCE [LARGE SCALE GENOMIC DNA]</scope>
    <source>
        <strain evidence="1 2">SP2S1-2</strain>
    </source>
</reference>
<dbReference type="EMBL" id="JAUOES010000021">
    <property type="protein sequence ID" value="MDT3281960.1"/>
    <property type="molecule type" value="Genomic_DNA"/>
</dbReference>
<comment type="caution">
    <text evidence="1">The sequence shown here is derived from an EMBL/GenBank/DDBJ whole genome shotgun (WGS) entry which is preliminary data.</text>
</comment>
<sequence length="93" mass="10620">MTHHQEEQLCELLDNKQKELLTAIDKQLSACCDLLDRTARDTHLHNAQDTVVSLSYLYAVLHQHCFEQLHQGDPEIARIVANNQSALAEELNK</sequence>
<accession>A0ABU3G2V0</accession>
<name>A0ABU3G2V0_9GAMM</name>
<keyword evidence="2" id="KW-1185">Reference proteome</keyword>
<gene>
    <name evidence="1" type="ORF">Q4Q50_16925</name>
</gene>